<dbReference type="PROSITE" id="PS00107">
    <property type="entry name" value="PROTEIN_KINASE_ATP"/>
    <property type="match status" value="1"/>
</dbReference>
<dbReference type="PANTHER" id="PTHR24356:SF163">
    <property type="entry name" value="3-PHOSPHOINOSITIDE-DEPENDENT PROTEIN KINASE 1-RELATED"/>
    <property type="match status" value="1"/>
</dbReference>
<dbReference type="GO" id="GO:0005524">
    <property type="term" value="F:ATP binding"/>
    <property type="evidence" value="ECO:0007669"/>
    <property type="project" value="UniProtKB-UniRule"/>
</dbReference>
<dbReference type="Gene3D" id="1.10.510.10">
    <property type="entry name" value="Transferase(Phosphotransferase) domain 1"/>
    <property type="match status" value="1"/>
</dbReference>
<feature type="domain" description="Protein kinase" evidence="11">
    <location>
        <begin position="113"/>
        <end position="424"/>
    </location>
</feature>
<gene>
    <name evidence="12" type="ORF">M422DRAFT_54556</name>
</gene>
<dbReference type="GO" id="GO:0035556">
    <property type="term" value="P:intracellular signal transduction"/>
    <property type="evidence" value="ECO:0007669"/>
    <property type="project" value="TreeGrafter"/>
</dbReference>
<dbReference type="InterPro" id="IPR017441">
    <property type="entry name" value="Protein_kinase_ATP_BS"/>
</dbReference>
<protein>
    <recommendedName>
        <fullName evidence="1">non-specific serine/threonine protein kinase</fullName>
        <ecNumber evidence="1">2.7.11.1</ecNumber>
    </recommendedName>
</protein>
<comment type="catalytic activity">
    <reaction evidence="8">
        <text>L-seryl-[protein] + ATP = O-phospho-L-seryl-[protein] + ADP + H(+)</text>
        <dbReference type="Rhea" id="RHEA:17989"/>
        <dbReference type="Rhea" id="RHEA-COMP:9863"/>
        <dbReference type="Rhea" id="RHEA-COMP:11604"/>
        <dbReference type="ChEBI" id="CHEBI:15378"/>
        <dbReference type="ChEBI" id="CHEBI:29999"/>
        <dbReference type="ChEBI" id="CHEBI:30616"/>
        <dbReference type="ChEBI" id="CHEBI:83421"/>
        <dbReference type="ChEBI" id="CHEBI:456216"/>
        <dbReference type="EC" id="2.7.11.1"/>
    </reaction>
</comment>
<evidence type="ECO:0000256" key="8">
    <source>
        <dbReference type="ARBA" id="ARBA00048679"/>
    </source>
</evidence>
<feature type="compositionally biased region" description="Low complexity" evidence="10">
    <location>
        <begin position="9"/>
        <end position="20"/>
    </location>
</feature>
<keyword evidence="6 9" id="KW-0067">ATP-binding</keyword>
<feature type="region of interest" description="Disordered" evidence="10">
    <location>
        <begin position="1"/>
        <end position="48"/>
    </location>
</feature>
<keyword evidence="13" id="KW-1185">Reference proteome</keyword>
<proteinExistence type="predicted"/>
<dbReference type="OrthoDB" id="347657at2759"/>
<evidence type="ECO:0000256" key="7">
    <source>
        <dbReference type="ARBA" id="ARBA00047899"/>
    </source>
</evidence>
<keyword evidence="4 9" id="KW-0547">Nucleotide-binding</keyword>
<organism evidence="12 13">
    <name type="scientific">Sphaerobolus stellatus (strain SS14)</name>
    <dbReference type="NCBI Taxonomy" id="990650"/>
    <lineage>
        <taxon>Eukaryota</taxon>
        <taxon>Fungi</taxon>
        <taxon>Dikarya</taxon>
        <taxon>Basidiomycota</taxon>
        <taxon>Agaricomycotina</taxon>
        <taxon>Agaricomycetes</taxon>
        <taxon>Phallomycetidae</taxon>
        <taxon>Geastrales</taxon>
        <taxon>Sphaerobolaceae</taxon>
        <taxon>Sphaerobolus</taxon>
    </lineage>
</organism>
<dbReference type="HOGENOM" id="CLU_475804_0_0_1"/>
<evidence type="ECO:0000256" key="4">
    <source>
        <dbReference type="ARBA" id="ARBA00022741"/>
    </source>
</evidence>
<feature type="binding site" evidence="9">
    <location>
        <position position="150"/>
    </location>
    <ligand>
        <name>ATP</name>
        <dbReference type="ChEBI" id="CHEBI:30616"/>
    </ligand>
</feature>
<keyword evidence="3" id="KW-0808">Transferase</keyword>
<reference evidence="12 13" key="1">
    <citation type="submission" date="2014-06" db="EMBL/GenBank/DDBJ databases">
        <title>Evolutionary Origins and Diversification of the Mycorrhizal Mutualists.</title>
        <authorList>
            <consortium name="DOE Joint Genome Institute"/>
            <consortium name="Mycorrhizal Genomics Consortium"/>
            <person name="Kohler A."/>
            <person name="Kuo A."/>
            <person name="Nagy L.G."/>
            <person name="Floudas D."/>
            <person name="Copeland A."/>
            <person name="Barry K.W."/>
            <person name="Cichocki N."/>
            <person name="Veneault-Fourrey C."/>
            <person name="LaButti K."/>
            <person name="Lindquist E.A."/>
            <person name="Lipzen A."/>
            <person name="Lundell T."/>
            <person name="Morin E."/>
            <person name="Murat C."/>
            <person name="Riley R."/>
            <person name="Ohm R."/>
            <person name="Sun H."/>
            <person name="Tunlid A."/>
            <person name="Henrissat B."/>
            <person name="Grigoriev I.V."/>
            <person name="Hibbett D.S."/>
            <person name="Martin F."/>
        </authorList>
    </citation>
    <scope>NUCLEOTIDE SEQUENCE [LARGE SCALE GENOMIC DNA]</scope>
    <source>
        <strain evidence="12 13">SS14</strain>
    </source>
</reference>
<dbReference type="EC" id="2.7.11.1" evidence="1"/>
<evidence type="ECO:0000256" key="10">
    <source>
        <dbReference type="SAM" id="MobiDB-lite"/>
    </source>
</evidence>
<evidence type="ECO:0000313" key="13">
    <source>
        <dbReference type="Proteomes" id="UP000054279"/>
    </source>
</evidence>
<dbReference type="InterPro" id="IPR011009">
    <property type="entry name" value="Kinase-like_dom_sf"/>
</dbReference>
<dbReference type="PROSITE" id="PS50011">
    <property type="entry name" value="PROTEIN_KINASE_DOM"/>
    <property type="match status" value="1"/>
</dbReference>
<dbReference type="Proteomes" id="UP000054279">
    <property type="component" value="Unassembled WGS sequence"/>
</dbReference>
<sequence>MPSLEEDLSASQSPSSSGQAETPASPLSRNTSAISTISSSSSLVPPRIKSQSQSNYASFAVVSGQSADPPTWLARRFGQEAAKNAPDTNGIEEPIRSVTPQAPAPKMNSVEDFEFGEEIGEGSWSAASFLHCFNVIGAVHKGTGKRYAIKILNKAQLIKQKMVKFAGIEKEALRILSSGKHPGFIRIYSAFQDVSSLCTVDFVLAFAPNGDLRELVKKTGSFSVPCVRYYAAAIVDAVQWMHSKGILHRDLKPENVLIDEEMRTKLTDFGSAYISKDGDLSPRASTFVGSAAYVSPELLVGAVKTTGQSSDIWALGCAIPDHTPSDLRNHQFFVGPPSSEASPSEFSEFYVDWDTLWTVPPPPIEVGLFKAVPPRPEETALASGMQWNDFINQFSLIEEGEEPEYETMTDSERHVVERAGEPTLQPSDLIDKLANIRLSPREPSMPSERLPSQIVNGAEEAKEDEVVDNAKEEVVDKGPKEKDVEVNGTTPLTSDSSPWSTVLEPSEFVQLASMDHDIAEPYSVIVTSNVSLKGDKALVVNNGDKSFTYTFSEPSEANLWVRTLQNQLGISNQ</sequence>
<dbReference type="PROSITE" id="PS00108">
    <property type="entry name" value="PROTEIN_KINASE_ST"/>
    <property type="match status" value="1"/>
</dbReference>
<feature type="compositionally biased region" description="Low complexity" evidence="10">
    <location>
        <begin position="31"/>
        <end position="42"/>
    </location>
</feature>
<dbReference type="Gene3D" id="3.30.200.20">
    <property type="entry name" value="Phosphorylase Kinase, domain 1"/>
    <property type="match status" value="1"/>
</dbReference>
<evidence type="ECO:0000256" key="1">
    <source>
        <dbReference type="ARBA" id="ARBA00012513"/>
    </source>
</evidence>
<feature type="region of interest" description="Disordered" evidence="10">
    <location>
        <begin position="82"/>
        <end position="103"/>
    </location>
</feature>
<dbReference type="Pfam" id="PF00069">
    <property type="entry name" value="Pkinase"/>
    <property type="match status" value="1"/>
</dbReference>
<dbReference type="EMBL" id="KN837303">
    <property type="protein sequence ID" value="KIJ28536.1"/>
    <property type="molecule type" value="Genomic_DNA"/>
</dbReference>
<evidence type="ECO:0000259" key="11">
    <source>
        <dbReference type="PROSITE" id="PS50011"/>
    </source>
</evidence>
<evidence type="ECO:0000313" key="12">
    <source>
        <dbReference type="EMBL" id="KIJ28536.1"/>
    </source>
</evidence>
<dbReference type="PANTHER" id="PTHR24356">
    <property type="entry name" value="SERINE/THREONINE-PROTEIN KINASE"/>
    <property type="match status" value="1"/>
</dbReference>
<comment type="catalytic activity">
    <reaction evidence="7">
        <text>L-threonyl-[protein] + ATP = O-phospho-L-threonyl-[protein] + ADP + H(+)</text>
        <dbReference type="Rhea" id="RHEA:46608"/>
        <dbReference type="Rhea" id="RHEA-COMP:11060"/>
        <dbReference type="Rhea" id="RHEA-COMP:11605"/>
        <dbReference type="ChEBI" id="CHEBI:15378"/>
        <dbReference type="ChEBI" id="CHEBI:30013"/>
        <dbReference type="ChEBI" id="CHEBI:30616"/>
        <dbReference type="ChEBI" id="CHEBI:61977"/>
        <dbReference type="ChEBI" id="CHEBI:456216"/>
        <dbReference type="EC" id="2.7.11.1"/>
    </reaction>
</comment>
<accession>A0A0C9UT82</accession>
<feature type="compositionally biased region" description="Basic and acidic residues" evidence="10">
    <location>
        <begin position="471"/>
        <end position="485"/>
    </location>
</feature>
<feature type="region of interest" description="Disordered" evidence="10">
    <location>
        <begin position="471"/>
        <end position="500"/>
    </location>
</feature>
<keyword evidence="2" id="KW-0723">Serine/threonine-protein kinase</keyword>
<keyword evidence="5" id="KW-0418">Kinase</keyword>
<dbReference type="InterPro" id="IPR008271">
    <property type="entry name" value="Ser/Thr_kinase_AS"/>
</dbReference>
<name>A0A0C9UT82_SPHS4</name>
<dbReference type="AlphaFoldDB" id="A0A0C9UT82"/>
<dbReference type="GO" id="GO:0004674">
    <property type="term" value="F:protein serine/threonine kinase activity"/>
    <property type="evidence" value="ECO:0007669"/>
    <property type="project" value="UniProtKB-KW"/>
</dbReference>
<evidence type="ECO:0000256" key="2">
    <source>
        <dbReference type="ARBA" id="ARBA00022527"/>
    </source>
</evidence>
<dbReference type="InterPro" id="IPR050236">
    <property type="entry name" value="Ser_Thr_kinase_AGC"/>
</dbReference>
<evidence type="ECO:0000256" key="6">
    <source>
        <dbReference type="ARBA" id="ARBA00022840"/>
    </source>
</evidence>
<evidence type="ECO:0000256" key="3">
    <source>
        <dbReference type="ARBA" id="ARBA00022679"/>
    </source>
</evidence>
<dbReference type="SUPFAM" id="SSF56112">
    <property type="entry name" value="Protein kinase-like (PK-like)"/>
    <property type="match status" value="1"/>
</dbReference>
<evidence type="ECO:0000256" key="5">
    <source>
        <dbReference type="ARBA" id="ARBA00022777"/>
    </source>
</evidence>
<feature type="compositionally biased region" description="Polar residues" evidence="10">
    <location>
        <begin position="487"/>
        <end position="500"/>
    </location>
</feature>
<evidence type="ECO:0000256" key="9">
    <source>
        <dbReference type="PROSITE-ProRule" id="PRU10141"/>
    </source>
</evidence>
<dbReference type="InterPro" id="IPR000719">
    <property type="entry name" value="Prot_kinase_dom"/>
</dbReference>
<dbReference type="SMART" id="SM00220">
    <property type="entry name" value="S_TKc"/>
    <property type="match status" value="1"/>
</dbReference>